<dbReference type="OrthoDB" id="5226159at2759"/>
<organism evidence="2 3">
    <name type="scientific">Setomelanomma holmii</name>
    <dbReference type="NCBI Taxonomy" id="210430"/>
    <lineage>
        <taxon>Eukaryota</taxon>
        <taxon>Fungi</taxon>
        <taxon>Dikarya</taxon>
        <taxon>Ascomycota</taxon>
        <taxon>Pezizomycotina</taxon>
        <taxon>Dothideomycetes</taxon>
        <taxon>Pleosporomycetidae</taxon>
        <taxon>Pleosporales</taxon>
        <taxon>Pleosporineae</taxon>
        <taxon>Phaeosphaeriaceae</taxon>
        <taxon>Setomelanomma</taxon>
    </lineage>
</organism>
<accession>A0A9P4HCV0</accession>
<gene>
    <name evidence="2" type="ORF">EK21DRAFT_60281</name>
</gene>
<feature type="compositionally biased region" description="Polar residues" evidence="1">
    <location>
        <begin position="184"/>
        <end position="212"/>
    </location>
</feature>
<dbReference type="Proteomes" id="UP000799777">
    <property type="component" value="Unassembled WGS sequence"/>
</dbReference>
<reference evidence="2" key="1">
    <citation type="journal article" date="2020" name="Stud. Mycol.">
        <title>101 Dothideomycetes genomes: a test case for predicting lifestyles and emergence of pathogens.</title>
        <authorList>
            <person name="Haridas S."/>
            <person name="Albert R."/>
            <person name="Binder M."/>
            <person name="Bloem J."/>
            <person name="Labutti K."/>
            <person name="Salamov A."/>
            <person name="Andreopoulos B."/>
            <person name="Baker S."/>
            <person name="Barry K."/>
            <person name="Bills G."/>
            <person name="Bluhm B."/>
            <person name="Cannon C."/>
            <person name="Castanera R."/>
            <person name="Culley D."/>
            <person name="Daum C."/>
            <person name="Ezra D."/>
            <person name="Gonzalez J."/>
            <person name="Henrissat B."/>
            <person name="Kuo A."/>
            <person name="Liang C."/>
            <person name="Lipzen A."/>
            <person name="Lutzoni F."/>
            <person name="Magnuson J."/>
            <person name="Mondo S."/>
            <person name="Nolan M."/>
            <person name="Ohm R."/>
            <person name="Pangilinan J."/>
            <person name="Park H.-J."/>
            <person name="Ramirez L."/>
            <person name="Alfaro M."/>
            <person name="Sun H."/>
            <person name="Tritt A."/>
            <person name="Yoshinaga Y."/>
            <person name="Zwiers L.-H."/>
            <person name="Turgeon B."/>
            <person name="Goodwin S."/>
            <person name="Spatafora J."/>
            <person name="Crous P."/>
            <person name="Grigoriev I."/>
        </authorList>
    </citation>
    <scope>NUCLEOTIDE SEQUENCE</scope>
    <source>
        <strain evidence="2">CBS 110217</strain>
    </source>
</reference>
<keyword evidence="3" id="KW-1185">Reference proteome</keyword>
<proteinExistence type="predicted"/>
<feature type="region of interest" description="Disordered" evidence="1">
    <location>
        <begin position="29"/>
        <end position="108"/>
    </location>
</feature>
<protein>
    <submittedName>
        <fullName evidence="2">Uncharacterized protein</fullName>
    </submittedName>
</protein>
<dbReference type="AlphaFoldDB" id="A0A9P4HCV0"/>
<sequence>GSPTNVHRIDISDATSGLTDAERKYIREKASSDAIHLLGLQSQPPSHPATSPTSRTESPSPSLGPASRLACREPSEALLNAASKDLPSALPTPPKQRHNESSPPAAHMKSMWEISRRLSSSSSATHDGLYEKLERVKGGQTEAKGLNESFMTLNLEFDWEDKKHSSDTPRTLSLSKGLEMQDTVGGQSKHSSPVATKTTPIQKNPVNQRAITSTSLADSSDSESDMAFEEASPLVKT</sequence>
<evidence type="ECO:0000313" key="3">
    <source>
        <dbReference type="Proteomes" id="UP000799777"/>
    </source>
</evidence>
<name>A0A9P4HCV0_9PLEO</name>
<comment type="caution">
    <text evidence="2">The sequence shown here is derived from an EMBL/GenBank/DDBJ whole genome shotgun (WGS) entry which is preliminary data.</text>
</comment>
<evidence type="ECO:0000313" key="2">
    <source>
        <dbReference type="EMBL" id="KAF2032696.1"/>
    </source>
</evidence>
<feature type="compositionally biased region" description="Low complexity" evidence="1">
    <location>
        <begin position="50"/>
        <end position="61"/>
    </location>
</feature>
<feature type="region of interest" description="Disordered" evidence="1">
    <location>
        <begin position="160"/>
        <end position="237"/>
    </location>
</feature>
<dbReference type="EMBL" id="ML978171">
    <property type="protein sequence ID" value="KAF2032696.1"/>
    <property type="molecule type" value="Genomic_DNA"/>
</dbReference>
<feature type="non-terminal residue" evidence="2">
    <location>
        <position position="1"/>
    </location>
</feature>
<evidence type="ECO:0000256" key="1">
    <source>
        <dbReference type="SAM" id="MobiDB-lite"/>
    </source>
</evidence>